<reference evidence="2 3" key="1">
    <citation type="journal article" date="2018" name="Front. Plant Sci.">
        <title>Red Clover (Trifolium pratense) and Zigzag Clover (T. medium) - A Picture of Genomic Similarities and Differences.</title>
        <authorList>
            <person name="Dluhosova J."/>
            <person name="Istvanek J."/>
            <person name="Nedelnik J."/>
            <person name="Repkova J."/>
        </authorList>
    </citation>
    <scope>NUCLEOTIDE SEQUENCE [LARGE SCALE GENOMIC DNA]</scope>
    <source>
        <strain evidence="3">cv. 10/8</strain>
        <tissue evidence="2">Leaf</tissue>
    </source>
</reference>
<evidence type="ECO:0000313" key="3">
    <source>
        <dbReference type="Proteomes" id="UP000265520"/>
    </source>
</evidence>
<proteinExistence type="predicted"/>
<comment type="caution">
    <text evidence="2">The sequence shown here is derived from an EMBL/GenBank/DDBJ whole genome shotgun (WGS) entry which is preliminary data.</text>
</comment>
<keyword evidence="3" id="KW-1185">Reference proteome</keyword>
<dbReference type="AlphaFoldDB" id="A0A392PNM4"/>
<keyword evidence="2" id="KW-0378">Hydrolase</keyword>
<dbReference type="Pfam" id="PF12146">
    <property type="entry name" value="Hydrolase_4"/>
    <property type="match status" value="1"/>
</dbReference>
<dbReference type="SUPFAM" id="SSF53474">
    <property type="entry name" value="alpha/beta-Hydrolases"/>
    <property type="match status" value="1"/>
</dbReference>
<dbReference type="InterPro" id="IPR029058">
    <property type="entry name" value="AB_hydrolase_fold"/>
</dbReference>
<feature type="non-terminal residue" evidence="2">
    <location>
        <position position="64"/>
    </location>
</feature>
<name>A0A392PNM4_9FABA</name>
<feature type="domain" description="Serine aminopeptidase S33" evidence="1">
    <location>
        <begin position="2"/>
        <end position="63"/>
    </location>
</feature>
<dbReference type="Gene3D" id="3.40.50.1820">
    <property type="entry name" value="alpha/beta hydrolase"/>
    <property type="match status" value="1"/>
</dbReference>
<evidence type="ECO:0000313" key="2">
    <source>
        <dbReference type="EMBL" id="MCI13050.1"/>
    </source>
</evidence>
<accession>A0A392PNM4</accession>
<sequence length="64" mass="7174">MAQLAAALENAGISSFRFDFTGNGESEGSFEFGNYWREVDDIHSVAQHFHETNRRVMAIVGHSK</sequence>
<evidence type="ECO:0000259" key="1">
    <source>
        <dbReference type="Pfam" id="PF12146"/>
    </source>
</evidence>
<protein>
    <submittedName>
        <fullName evidence="2">BAAT/acyl-CoA thioester hydrolase carboxy-terminal protein</fullName>
    </submittedName>
</protein>
<dbReference type="GO" id="GO:0016787">
    <property type="term" value="F:hydrolase activity"/>
    <property type="evidence" value="ECO:0007669"/>
    <property type="project" value="UniProtKB-KW"/>
</dbReference>
<dbReference type="InterPro" id="IPR022742">
    <property type="entry name" value="Hydrolase_4"/>
</dbReference>
<organism evidence="2 3">
    <name type="scientific">Trifolium medium</name>
    <dbReference type="NCBI Taxonomy" id="97028"/>
    <lineage>
        <taxon>Eukaryota</taxon>
        <taxon>Viridiplantae</taxon>
        <taxon>Streptophyta</taxon>
        <taxon>Embryophyta</taxon>
        <taxon>Tracheophyta</taxon>
        <taxon>Spermatophyta</taxon>
        <taxon>Magnoliopsida</taxon>
        <taxon>eudicotyledons</taxon>
        <taxon>Gunneridae</taxon>
        <taxon>Pentapetalae</taxon>
        <taxon>rosids</taxon>
        <taxon>fabids</taxon>
        <taxon>Fabales</taxon>
        <taxon>Fabaceae</taxon>
        <taxon>Papilionoideae</taxon>
        <taxon>50 kb inversion clade</taxon>
        <taxon>NPAAA clade</taxon>
        <taxon>Hologalegina</taxon>
        <taxon>IRL clade</taxon>
        <taxon>Trifolieae</taxon>
        <taxon>Trifolium</taxon>
    </lineage>
</organism>
<dbReference type="Proteomes" id="UP000265520">
    <property type="component" value="Unassembled WGS sequence"/>
</dbReference>
<dbReference type="EMBL" id="LXQA010086639">
    <property type="protein sequence ID" value="MCI13050.1"/>
    <property type="molecule type" value="Genomic_DNA"/>
</dbReference>